<name>A0AC34R7A4_9BILA</name>
<evidence type="ECO:0000313" key="1">
    <source>
        <dbReference type="Proteomes" id="UP000887576"/>
    </source>
</evidence>
<proteinExistence type="predicted"/>
<organism evidence="1 2">
    <name type="scientific">Panagrolaimus sp. JU765</name>
    <dbReference type="NCBI Taxonomy" id="591449"/>
    <lineage>
        <taxon>Eukaryota</taxon>
        <taxon>Metazoa</taxon>
        <taxon>Ecdysozoa</taxon>
        <taxon>Nematoda</taxon>
        <taxon>Chromadorea</taxon>
        <taxon>Rhabditida</taxon>
        <taxon>Tylenchina</taxon>
        <taxon>Panagrolaimomorpha</taxon>
        <taxon>Panagrolaimoidea</taxon>
        <taxon>Panagrolaimidae</taxon>
        <taxon>Panagrolaimus</taxon>
    </lineage>
</organism>
<evidence type="ECO:0000313" key="2">
    <source>
        <dbReference type="WBParaSite" id="JU765_v2.g4202.t1"/>
    </source>
</evidence>
<sequence length="123" mass="13754">MIVENDEKPKEPEQNKENNKKEVVENVSVKGAGDSTVLDESANEQEMEIEEEAGEKIELSTEENEQEMEIEEGADENMSEKAIIETSKLLNEVNIGEAEEEKTDFVAKDDFHGVCLSLSYLSA</sequence>
<dbReference type="WBParaSite" id="JU765_v2.g4202.t1">
    <property type="protein sequence ID" value="JU765_v2.g4202.t1"/>
    <property type="gene ID" value="JU765_v2.g4202"/>
</dbReference>
<dbReference type="Proteomes" id="UP000887576">
    <property type="component" value="Unplaced"/>
</dbReference>
<reference evidence="2" key="1">
    <citation type="submission" date="2022-11" db="UniProtKB">
        <authorList>
            <consortium name="WormBaseParasite"/>
        </authorList>
    </citation>
    <scope>IDENTIFICATION</scope>
</reference>
<accession>A0AC34R7A4</accession>
<protein>
    <submittedName>
        <fullName evidence="2">Uncharacterized protein</fullName>
    </submittedName>
</protein>